<dbReference type="InterPro" id="IPR050319">
    <property type="entry name" value="ABC_transp_ATP-bind"/>
</dbReference>
<keyword evidence="3" id="KW-0547">Nucleotide-binding</keyword>
<reference evidence="6" key="1">
    <citation type="journal article" date="2020" name="mSystems">
        <title>Genome- and Community-Level Interaction Insights into Carbon Utilization and Element Cycling Functions of Hydrothermarchaeota in Hydrothermal Sediment.</title>
        <authorList>
            <person name="Zhou Z."/>
            <person name="Liu Y."/>
            <person name="Xu W."/>
            <person name="Pan J."/>
            <person name="Luo Z.H."/>
            <person name="Li M."/>
        </authorList>
    </citation>
    <scope>NUCLEOTIDE SEQUENCE [LARGE SCALE GENOMIC DNA]</scope>
    <source>
        <strain evidence="6">SpSt-8</strain>
    </source>
</reference>
<dbReference type="GO" id="GO:0055085">
    <property type="term" value="P:transmembrane transport"/>
    <property type="evidence" value="ECO:0007669"/>
    <property type="project" value="UniProtKB-ARBA"/>
</dbReference>
<dbReference type="SMART" id="SM00382">
    <property type="entry name" value="AAA"/>
    <property type="match status" value="1"/>
</dbReference>
<evidence type="ECO:0000256" key="3">
    <source>
        <dbReference type="ARBA" id="ARBA00022741"/>
    </source>
</evidence>
<evidence type="ECO:0000259" key="5">
    <source>
        <dbReference type="PROSITE" id="PS50893"/>
    </source>
</evidence>
<accession>A0A7C3WMZ8</accession>
<dbReference type="GO" id="GO:0015833">
    <property type="term" value="P:peptide transport"/>
    <property type="evidence" value="ECO:0007669"/>
    <property type="project" value="InterPro"/>
</dbReference>
<dbReference type="GO" id="GO:0016887">
    <property type="term" value="F:ATP hydrolysis activity"/>
    <property type="evidence" value="ECO:0007669"/>
    <property type="project" value="InterPro"/>
</dbReference>
<evidence type="ECO:0000256" key="2">
    <source>
        <dbReference type="ARBA" id="ARBA00022448"/>
    </source>
</evidence>
<dbReference type="InterPro" id="IPR017871">
    <property type="entry name" value="ABC_transporter-like_CS"/>
</dbReference>
<dbReference type="PANTHER" id="PTHR43776">
    <property type="entry name" value="TRANSPORT ATP-BINDING PROTEIN"/>
    <property type="match status" value="1"/>
</dbReference>
<proteinExistence type="inferred from homology"/>
<dbReference type="Gene3D" id="3.40.50.300">
    <property type="entry name" value="P-loop containing nucleotide triphosphate hydrolases"/>
    <property type="match status" value="1"/>
</dbReference>
<evidence type="ECO:0000256" key="1">
    <source>
        <dbReference type="ARBA" id="ARBA00005417"/>
    </source>
</evidence>
<dbReference type="InterPro" id="IPR003439">
    <property type="entry name" value="ABC_transporter-like_ATP-bd"/>
</dbReference>
<gene>
    <name evidence="6" type="ORF">ENV88_08015</name>
</gene>
<dbReference type="CDD" id="cd03257">
    <property type="entry name" value="ABC_NikE_OppD_transporters"/>
    <property type="match status" value="1"/>
</dbReference>
<dbReference type="PROSITE" id="PS00211">
    <property type="entry name" value="ABC_TRANSPORTER_1"/>
    <property type="match status" value="1"/>
</dbReference>
<dbReference type="Pfam" id="PF08352">
    <property type="entry name" value="oligo_HPY"/>
    <property type="match status" value="1"/>
</dbReference>
<dbReference type="GO" id="GO:0005524">
    <property type="term" value="F:ATP binding"/>
    <property type="evidence" value="ECO:0007669"/>
    <property type="project" value="UniProtKB-KW"/>
</dbReference>
<protein>
    <submittedName>
        <fullName evidence="6">ABC transporter ATP-binding protein</fullName>
    </submittedName>
</protein>
<dbReference type="NCBIfam" id="TIGR01727">
    <property type="entry name" value="oligo_HPY"/>
    <property type="match status" value="1"/>
</dbReference>
<dbReference type="InterPro" id="IPR027417">
    <property type="entry name" value="P-loop_NTPase"/>
</dbReference>
<comment type="caution">
    <text evidence="6">The sequence shown here is derived from an EMBL/GenBank/DDBJ whole genome shotgun (WGS) entry which is preliminary data.</text>
</comment>
<feature type="domain" description="ABC transporter" evidence="5">
    <location>
        <begin position="5"/>
        <end position="250"/>
    </location>
</feature>
<evidence type="ECO:0000313" key="6">
    <source>
        <dbReference type="EMBL" id="HGB25941.1"/>
    </source>
</evidence>
<dbReference type="InterPro" id="IPR013563">
    <property type="entry name" value="Oligopep_ABC_C"/>
</dbReference>
<name>A0A7C3WMZ8_THEPE</name>
<keyword evidence="4 6" id="KW-0067">ATP-binding</keyword>
<dbReference type="EMBL" id="DTIB01000140">
    <property type="protein sequence ID" value="HGB25941.1"/>
    <property type="molecule type" value="Genomic_DNA"/>
</dbReference>
<sequence length="320" mass="36111">MSELLRAENLKKYFRVRGSLFKTLKAVDGVSFSIREGETLGLVGESGCGKSTLGRVVIRLIEPTSGRIFFRGKDVTSLRGSELKGFRREAQIVFQDPNTSLNPRMTILETLMEPILEHKIPVGDPEGFITDQLTRVGLGKEHLHRYPHELSGGQRQRVAILRALLPNPSFIVLDEPTSSLDVSVQAQILNILKDIQSERKLSYLFISHDMGVVKYMSHRIAVMYLGGIVELAPSDTLFENPLHPYTKLLLSAVPVPDPKFARSRKRLEIKGEPPSPIDLPPGCKFHPRCPFVMEKCRLERPQLMEVEKDHYVACWLYAKA</sequence>
<evidence type="ECO:0000256" key="4">
    <source>
        <dbReference type="ARBA" id="ARBA00022840"/>
    </source>
</evidence>
<organism evidence="6">
    <name type="scientific">Thermofilum pendens</name>
    <dbReference type="NCBI Taxonomy" id="2269"/>
    <lineage>
        <taxon>Archaea</taxon>
        <taxon>Thermoproteota</taxon>
        <taxon>Thermoprotei</taxon>
        <taxon>Thermofilales</taxon>
        <taxon>Thermofilaceae</taxon>
        <taxon>Thermofilum</taxon>
    </lineage>
</organism>
<dbReference type="InterPro" id="IPR003593">
    <property type="entry name" value="AAA+_ATPase"/>
</dbReference>
<dbReference type="AlphaFoldDB" id="A0A7C3WMZ8"/>
<dbReference type="SUPFAM" id="SSF52540">
    <property type="entry name" value="P-loop containing nucleoside triphosphate hydrolases"/>
    <property type="match status" value="1"/>
</dbReference>
<dbReference type="Pfam" id="PF00005">
    <property type="entry name" value="ABC_tran"/>
    <property type="match status" value="1"/>
</dbReference>
<comment type="similarity">
    <text evidence="1">Belongs to the ABC transporter superfamily.</text>
</comment>
<dbReference type="FunFam" id="3.40.50.300:FF:000016">
    <property type="entry name" value="Oligopeptide ABC transporter ATP-binding component"/>
    <property type="match status" value="1"/>
</dbReference>
<keyword evidence="2" id="KW-0813">Transport</keyword>
<dbReference type="PROSITE" id="PS50893">
    <property type="entry name" value="ABC_TRANSPORTER_2"/>
    <property type="match status" value="1"/>
</dbReference>
<dbReference type="PANTHER" id="PTHR43776:SF7">
    <property type="entry name" value="D,D-DIPEPTIDE TRANSPORT ATP-BINDING PROTEIN DDPF-RELATED"/>
    <property type="match status" value="1"/>
</dbReference>